<keyword evidence="2" id="KW-1185">Reference proteome</keyword>
<dbReference type="EMBL" id="JACJTE010000017">
    <property type="protein sequence ID" value="MBD2562296.1"/>
    <property type="molecule type" value="Genomic_DNA"/>
</dbReference>
<reference evidence="1 2" key="1">
    <citation type="journal article" date="2020" name="ISME J.">
        <title>Comparative genomics reveals insights into cyanobacterial evolution and habitat adaptation.</title>
        <authorList>
            <person name="Chen M.Y."/>
            <person name="Teng W.K."/>
            <person name="Zhao L."/>
            <person name="Hu C.X."/>
            <person name="Zhou Y.K."/>
            <person name="Han B.P."/>
            <person name="Song L.R."/>
            <person name="Shu W.S."/>
        </authorList>
    </citation>
    <scope>NUCLEOTIDE SEQUENCE [LARGE SCALE GENOMIC DNA]</scope>
    <source>
        <strain evidence="1 2">FACHB-391</strain>
    </source>
</reference>
<evidence type="ECO:0000313" key="1">
    <source>
        <dbReference type="EMBL" id="MBD2562296.1"/>
    </source>
</evidence>
<dbReference type="Proteomes" id="UP000604661">
    <property type="component" value="Unassembled WGS sequence"/>
</dbReference>
<gene>
    <name evidence="1" type="ORF">H6G95_17090</name>
</gene>
<protein>
    <recommendedName>
        <fullName evidence="3">Transposase</fullName>
    </recommendedName>
</protein>
<proteinExistence type="predicted"/>
<comment type="caution">
    <text evidence="1">The sequence shown here is derived from an EMBL/GenBank/DDBJ whole genome shotgun (WGS) entry which is preliminary data.</text>
</comment>
<name>A0ABR8EY39_NOSLI</name>
<evidence type="ECO:0008006" key="3">
    <source>
        <dbReference type="Google" id="ProtNLM"/>
    </source>
</evidence>
<accession>A0ABR8EY39</accession>
<evidence type="ECO:0000313" key="2">
    <source>
        <dbReference type="Proteomes" id="UP000604661"/>
    </source>
</evidence>
<sequence>MVGCLVKQIHRCLQLKLYVMERSLSVDNLNLFFRQRSQNGLASRPIFALG</sequence>
<organism evidence="1 2">
    <name type="scientific">Nostoc linckia FACHB-391</name>
    <dbReference type="NCBI Taxonomy" id="2692906"/>
    <lineage>
        <taxon>Bacteria</taxon>
        <taxon>Bacillati</taxon>
        <taxon>Cyanobacteriota</taxon>
        <taxon>Cyanophyceae</taxon>
        <taxon>Nostocales</taxon>
        <taxon>Nostocaceae</taxon>
        <taxon>Nostoc</taxon>
    </lineage>
</organism>